<evidence type="ECO:0000313" key="1">
    <source>
        <dbReference type="EMBL" id="KAI8437512.1"/>
    </source>
</evidence>
<proteinExistence type="predicted"/>
<reference evidence="1 2" key="1">
    <citation type="journal article" date="2022" name="Genome Biol. Evol.">
        <title>The Spruce Budworm Genome: Reconstructing the Evolutionary History of Antifreeze Proteins.</title>
        <authorList>
            <person name="Beliveau C."/>
            <person name="Gagne P."/>
            <person name="Picq S."/>
            <person name="Vernygora O."/>
            <person name="Keeling C.I."/>
            <person name="Pinkney K."/>
            <person name="Doucet D."/>
            <person name="Wen F."/>
            <person name="Johnston J.S."/>
            <person name="Maaroufi H."/>
            <person name="Boyle B."/>
            <person name="Laroche J."/>
            <person name="Dewar K."/>
            <person name="Juretic N."/>
            <person name="Blackburn G."/>
            <person name="Nisole A."/>
            <person name="Brunet B."/>
            <person name="Brandao M."/>
            <person name="Lumley L."/>
            <person name="Duan J."/>
            <person name="Quan G."/>
            <person name="Lucarotti C.J."/>
            <person name="Roe A.D."/>
            <person name="Sperling F.A.H."/>
            <person name="Levesque R.C."/>
            <person name="Cusson M."/>
        </authorList>
    </citation>
    <scope>NUCLEOTIDE SEQUENCE [LARGE SCALE GENOMIC DNA]</scope>
    <source>
        <strain evidence="1">Glfc:IPQL:Cfum</strain>
    </source>
</reference>
<sequence length="537" mass="60441">MYAAGMTIMAVSVGEICENTKLAREMALTGNYESALVYYEGTIQMIHRLLVTIADPTRKSKWQLVQKQMAREYEQLKSTVATLQMFQHEGEKAITPMTGNYDDLPTRDPMWGPAPHELDPDIWPPPPDRDPNAWPPPTSVEHKGPPTLRSARNNPRANNKKPAPTRNPTTSQRKTSDVRNPKLAGNKTHSAKAKESNSKEHPTTKDKQDRDNNNGDTDDEKHKEDERRFEPPAACDGDLVDMLERDIVQKNPNIRWDDIADLSEAKRLLEEAVVLPMWMPDFFKGIRRPWKGVLMVGPPGTGKTMLAKAVATECGTTFFNVSSSTLTSKYRGESEKLVRLLFEMARFYAPSTIFIDEIDSLCSRRGSDSEHEASRRVKSELLVQMDGLGSATDEPAKVVMVLAATNFPWDIDEALRRRLEKRIYIPLPTQEGREALLAINLKEVKVDPEVDLRAIAKKLDGYSGADITNVCRDASMMSMRRKIAGLKPEQIKQLAKEELDLPVTKQDFLEALNKCNKSVSKGDIQKYLSWMAEFGSS</sequence>
<dbReference type="Proteomes" id="UP001064048">
    <property type="component" value="Chromosome 20"/>
</dbReference>
<dbReference type="EMBL" id="CM046120">
    <property type="protein sequence ID" value="KAI8437512.1"/>
    <property type="molecule type" value="Genomic_DNA"/>
</dbReference>
<comment type="caution">
    <text evidence="1">The sequence shown here is derived from an EMBL/GenBank/DDBJ whole genome shotgun (WGS) entry which is preliminary data.</text>
</comment>
<accession>A0ACC0KLV6</accession>
<name>A0ACC0KLV6_CHOFU</name>
<gene>
    <name evidence="1" type="ORF">MSG28_011824</name>
</gene>
<organism evidence="1 2">
    <name type="scientific">Choristoneura fumiferana</name>
    <name type="common">Spruce budworm moth</name>
    <name type="synonym">Archips fumiferana</name>
    <dbReference type="NCBI Taxonomy" id="7141"/>
    <lineage>
        <taxon>Eukaryota</taxon>
        <taxon>Metazoa</taxon>
        <taxon>Ecdysozoa</taxon>
        <taxon>Arthropoda</taxon>
        <taxon>Hexapoda</taxon>
        <taxon>Insecta</taxon>
        <taxon>Pterygota</taxon>
        <taxon>Neoptera</taxon>
        <taxon>Endopterygota</taxon>
        <taxon>Lepidoptera</taxon>
        <taxon>Glossata</taxon>
        <taxon>Ditrysia</taxon>
        <taxon>Tortricoidea</taxon>
        <taxon>Tortricidae</taxon>
        <taxon>Tortricinae</taxon>
        <taxon>Choristoneura</taxon>
    </lineage>
</organism>
<evidence type="ECO:0000313" key="2">
    <source>
        <dbReference type="Proteomes" id="UP001064048"/>
    </source>
</evidence>
<protein>
    <submittedName>
        <fullName evidence="1">Uncharacterized protein</fullName>
    </submittedName>
</protein>
<keyword evidence="2" id="KW-1185">Reference proteome</keyword>